<feature type="transmembrane region" description="Helical" evidence="4">
    <location>
        <begin position="255"/>
        <end position="277"/>
    </location>
</feature>
<dbReference type="Pfam" id="PF02705">
    <property type="entry name" value="K_trans"/>
    <property type="match status" value="1"/>
</dbReference>
<protein>
    <submittedName>
        <fullName evidence="6">Transporter</fullName>
    </submittedName>
</protein>
<accession>A0AAV3NT23</accession>
<dbReference type="InterPro" id="IPR003855">
    <property type="entry name" value="K+_transporter"/>
</dbReference>
<feature type="domain" description="K+ potassium transporter integral membrane" evidence="5">
    <location>
        <begin position="67"/>
        <end position="322"/>
    </location>
</feature>
<dbReference type="GO" id="GO:0005886">
    <property type="term" value="C:plasma membrane"/>
    <property type="evidence" value="ECO:0007669"/>
    <property type="project" value="UniProtKB-SubCell"/>
</dbReference>
<comment type="caution">
    <text evidence="6">The sequence shown here is derived from an EMBL/GenBank/DDBJ whole genome shotgun (WGS) entry which is preliminary data.</text>
</comment>
<evidence type="ECO:0000313" key="7">
    <source>
        <dbReference type="Proteomes" id="UP001454036"/>
    </source>
</evidence>
<comment type="subcellular location">
    <subcellularLocation>
        <location evidence="1">Cell membrane</location>
        <topology evidence="1">Multi-pass membrane protein</topology>
    </subcellularLocation>
</comment>
<dbReference type="AlphaFoldDB" id="A0AAV3NT23"/>
<gene>
    <name evidence="6" type="ORF">LIER_03077</name>
</gene>
<evidence type="ECO:0000256" key="1">
    <source>
        <dbReference type="ARBA" id="ARBA00004651"/>
    </source>
</evidence>
<dbReference type="Proteomes" id="UP001454036">
    <property type="component" value="Unassembled WGS sequence"/>
</dbReference>
<keyword evidence="4" id="KW-0472">Membrane</keyword>
<feature type="transmembrane region" description="Helical" evidence="4">
    <location>
        <begin position="303"/>
        <end position="324"/>
    </location>
</feature>
<organism evidence="6 7">
    <name type="scientific">Lithospermum erythrorhizon</name>
    <name type="common">Purple gromwell</name>
    <name type="synonym">Lithospermum officinale var. erythrorhizon</name>
    <dbReference type="NCBI Taxonomy" id="34254"/>
    <lineage>
        <taxon>Eukaryota</taxon>
        <taxon>Viridiplantae</taxon>
        <taxon>Streptophyta</taxon>
        <taxon>Embryophyta</taxon>
        <taxon>Tracheophyta</taxon>
        <taxon>Spermatophyta</taxon>
        <taxon>Magnoliopsida</taxon>
        <taxon>eudicotyledons</taxon>
        <taxon>Gunneridae</taxon>
        <taxon>Pentapetalae</taxon>
        <taxon>asterids</taxon>
        <taxon>lamiids</taxon>
        <taxon>Boraginales</taxon>
        <taxon>Boraginaceae</taxon>
        <taxon>Boraginoideae</taxon>
        <taxon>Lithospermeae</taxon>
        <taxon>Lithospermum</taxon>
    </lineage>
</organism>
<dbReference type="EMBL" id="BAABME010000361">
    <property type="protein sequence ID" value="GAA0142103.1"/>
    <property type="molecule type" value="Genomic_DNA"/>
</dbReference>
<dbReference type="PANTHER" id="PTHR30540">
    <property type="entry name" value="OSMOTIC STRESS POTASSIUM TRANSPORTER"/>
    <property type="match status" value="1"/>
</dbReference>
<evidence type="ECO:0000256" key="2">
    <source>
        <dbReference type="ARBA" id="ARBA00008440"/>
    </source>
</evidence>
<reference evidence="6 7" key="1">
    <citation type="submission" date="2024-01" db="EMBL/GenBank/DDBJ databases">
        <title>The complete chloroplast genome sequence of Lithospermum erythrorhizon: insights into the phylogenetic relationship among Boraginaceae species and the maternal lineages of purple gromwells.</title>
        <authorList>
            <person name="Okada T."/>
            <person name="Watanabe K."/>
        </authorList>
    </citation>
    <scope>NUCLEOTIDE SEQUENCE [LARGE SCALE GENOMIC DNA]</scope>
</reference>
<evidence type="ECO:0000313" key="6">
    <source>
        <dbReference type="EMBL" id="GAA0142103.1"/>
    </source>
</evidence>
<evidence type="ECO:0000256" key="4">
    <source>
        <dbReference type="SAM" id="Phobius"/>
    </source>
</evidence>
<evidence type="ECO:0000256" key="3">
    <source>
        <dbReference type="SAM" id="MobiDB-lite"/>
    </source>
</evidence>
<proteinExistence type="inferred from homology"/>
<keyword evidence="4" id="KW-0812">Transmembrane</keyword>
<feature type="transmembrane region" description="Helical" evidence="4">
    <location>
        <begin position="101"/>
        <end position="127"/>
    </location>
</feature>
<evidence type="ECO:0000259" key="5">
    <source>
        <dbReference type="Pfam" id="PF02705"/>
    </source>
</evidence>
<keyword evidence="7" id="KW-1185">Reference proteome</keyword>
<dbReference type="GO" id="GO:0015079">
    <property type="term" value="F:potassium ion transmembrane transporter activity"/>
    <property type="evidence" value="ECO:0007669"/>
    <property type="project" value="InterPro"/>
</dbReference>
<keyword evidence="4" id="KW-1133">Transmembrane helix</keyword>
<dbReference type="InterPro" id="IPR053951">
    <property type="entry name" value="K_trans_N"/>
</dbReference>
<sequence>MEEIGNSTAQSPEGDHNEVNKKANLSERKISWAKLRRVDSLTLEAGQVSFKSNHQNPQTNWARTMSLAFQSLGVIYGDIGTSPLYVYASTFPDGIKNNNDILGVLSLIIYTLVLIPMIKYVLIVLWANDNGDGGTFALYSLICRYAKVSLIPNDQPEDNQLSHYKLSTPSKHLWRAQKIKEKLETSKTVQVFLFLVTILGTSMVIGDGVLTPSISVLSAVDGIDALSQDARVGVSIGILIMIFSVQRFGTDKVGFSFAPIVCLWFSFIGVIGLHNLIKYDIGVLRALNPKYIIDYFQRHGKDAWVSLGGVVLCITGTSILYTIYET</sequence>
<name>A0AAV3NT23_LITER</name>
<comment type="similarity">
    <text evidence="2">Belongs to the HAK/KUP transporter (TC 2.A.72.3) family.</text>
</comment>
<feature type="compositionally biased region" description="Polar residues" evidence="3">
    <location>
        <begin position="1"/>
        <end position="11"/>
    </location>
</feature>
<feature type="region of interest" description="Disordered" evidence="3">
    <location>
        <begin position="1"/>
        <end position="21"/>
    </location>
</feature>
<dbReference type="PANTHER" id="PTHR30540:SF94">
    <property type="entry name" value="POTASSIUM TRANSPORTER 5"/>
    <property type="match status" value="1"/>
</dbReference>
<feature type="transmembrane region" description="Helical" evidence="4">
    <location>
        <begin position="191"/>
        <end position="220"/>
    </location>
</feature>